<proteinExistence type="predicted"/>
<dbReference type="InterPro" id="IPR053520">
    <property type="entry name" value="Transposase_Tn903"/>
</dbReference>
<dbReference type="Proteomes" id="UP000216308">
    <property type="component" value="Unassembled WGS sequence"/>
</dbReference>
<gene>
    <name evidence="2" type="ORF">DJ70_09555</name>
</gene>
<evidence type="ECO:0000259" key="1">
    <source>
        <dbReference type="Pfam" id="PF01609"/>
    </source>
</evidence>
<evidence type="ECO:0000313" key="2">
    <source>
        <dbReference type="EMBL" id="OYR56277.1"/>
    </source>
</evidence>
<accession>A0A256IJF9</accession>
<evidence type="ECO:0000313" key="3">
    <source>
        <dbReference type="Proteomes" id="UP000216308"/>
    </source>
</evidence>
<reference evidence="2 3" key="1">
    <citation type="journal article" date="2014" name="Front. Microbiol.">
        <title>Population and genomic analysis of the genus Halorubrum.</title>
        <authorList>
            <person name="Fullmer M.S."/>
            <person name="Soucy S.M."/>
            <person name="Swithers K.S."/>
            <person name="Makkay A.M."/>
            <person name="Wheeler R."/>
            <person name="Ventosa A."/>
            <person name="Gogarten J.P."/>
            <person name="Papke R.T."/>
        </authorList>
    </citation>
    <scope>NUCLEOTIDE SEQUENCE [LARGE SCALE GENOMIC DNA]</scope>
    <source>
        <strain evidence="2 3">Cb34</strain>
    </source>
</reference>
<protein>
    <submittedName>
        <fullName evidence="2">IS5/IS1182 family transposase</fullName>
    </submittedName>
</protein>
<dbReference type="NCBIfam" id="NF033579">
    <property type="entry name" value="transpos_IS5_2"/>
    <property type="match status" value="1"/>
</dbReference>
<comment type="caution">
    <text evidence="2">The sequence shown here is derived from an EMBL/GenBank/DDBJ whole genome shotgun (WGS) entry which is preliminary data.</text>
</comment>
<dbReference type="GO" id="GO:0006313">
    <property type="term" value="P:DNA transposition"/>
    <property type="evidence" value="ECO:0007669"/>
    <property type="project" value="InterPro"/>
</dbReference>
<keyword evidence="3" id="KW-1185">Reference proteome</keyword>
<dbReference type="InterPro" id="IPR002559">
    <property type="entry name" value="Transposase_11"/>
</dbReference>
<dbReference type="EMBL" id="NHPJ01000092">
    <property type="protein sequence ID" value="OYR56277.1"/>
    <property type="molecule type" value="Genomic_DNA"/>
</dbReference>
<dbReference type="GO" id="GO:0004803">
    <property type="term" value="F:transposase activity"/>
    <property type="evidence" value="ECO:0007669"/>
    <property type="project" value="InterPro"/>
</dbReference>
<dbReference type="Pfam" id="PF01609">
    <property type="entry name" value="DDE_Tnp_1"/>
    <property type="match status" value="1"/>
</dbReference>
<dbReference type="AlphaFoldDB" id="A0A256IJF9"/>
<dbReference type="RefSeq" id="WP_094532339.1">
    <property type="nucleotide sequence ID" value="NZ_NHPJ01000092.1"/>
</dbReference>
<sequence length="286" mass="32637">MKRDGLGVQTKTSRFAEAVVSLSKKAVAGEPAPAYRPGKDGYADWVILAIQGFKEYLQHDYRKLMDVLREMPRVAKSLCLTVKTLPHFSTVCARKQAIPMKRWRAILDASLEMYELGDIQAIDATGVDRIQASQHYAKRTDYTFKAVKTTLLIDCETSAILDIHCSMKQPHDTQIGLQVLVRNLDDLTAVAADKGYDWEALRTRLRAESITPLIPQRGPGFRGWARNLLIHDRAYNQRSNAESVFFGLRQRYGETLWARTWFGQFRELVMKSAMRNIERAIEGEDR</sequence>
<feature type="domain" description="Transposase IS4-like" evidence="1">
    <location>
        <begin position="118"/>
        <end position="276"/>
    </location>
</feature>
<organism evidence="2 3">
    <name type="scientific">Halorubrum halodurans</name>
    <dbReference type="NCBI Taxonomy" id="1383851"/>
    <lineage>
        <taxon>Archaea</taxon>
        <taxon>Methanobacteriati</taxon>
        <taxon>Methanobacteriota</taxon>
        <taxon>Stenosarchaea group</taxon>
        <taxon>Halobacteria</taxon>
        <taxon>Halobacteriales</taxon>
        <taxon>Haloferacaceae</taxon>
        <taxon>Halorubrum</taxon>
    </lineage>
</organism>
<name>A0A256IJF9_9EURY</name>
<dbReference type="GO" id="GO:0003677">
    <property type="term" value="F:DNA binding"/>
    <property type="evidence" value="ECO:0007669"/>
    <property type="project" value="InterPro"/>
</dbReference>